<accession>A0A133N187</accession>
<organism evidence="2 3">
    <name type="scientific">Clostridium perfringens</name>
    <dbReference type="NCBI Taxonomy" id="1502"/>
    <lineage>
        <taxon>Bacteria</taxon>
        <taxon>Bacillati</taxon>
        <taxon>Bacillota</taxon>
        <taxon>Clostridia</taxon>
        <taxon>Eubacteriales</taxon>
        <taxon>Clostridiaceae</taxon>
        <taxon>Clostridium</taxon>
    </lineage>
</organism>
<keyword evidence="1" id="KW-0812">Transmembrane</keyword>
<gene>
    <name evidence="2" type="ORF">HMPREF3222_02154</name>
</gene>
<feature type="transmembrane region" description="Helical" evidence="1">
    <location>
        <begin position="7"/>
        <end position="29"/>
    </location>
</feature>
<keyword evidence="1" id="KW-0472">Membrane</keyword>
<evidence type="ECO:0000256" key="1">
    <source>
        <dbReference type="SAM" id="Phobius"/>
    </source>
</evidence>
<reference evidence="2 3" key="1">
    <citation type="submission" date="2016-01" db="EMBL/GenBank/DDBJ databases">
        <authorList>
            <person name="Oliw E.H."/>
        </authorList>
    </citation>
    <scope>NUCLEOTIDE SEQUENCE [LARGE SCALE GENOMIC DNA]</scope>
    <source>
        <strain evidence="2 3">MJR7757A</strain>
    </source>
</reference>
<protein>
    <submittedName>
        <fullName evidence="2">Uncharacterized protein</fullName>
    </submittedName>
</protein>
<dbReference type="AlphaFoldDB" id="A0A133N187"/>
<feature type="transmembrane region" description="Helical" evidence="1">
    <location>
        <begin position="35"/>
        <end position="54"/>
    </location>
</feature>
<comment type="caution">
    <text evidence="2">The sequence shown here is derived from an EMBL/GenBank/DDBJ whole genome shotgun (WGS) entry which is preliminary data.</text>
</comment>
<dbReference type="PATRIC" id="fig|1502.174.peg.2168"/>
<dbReference type="EMBL" id="LRPU01000112">
    <property type="protein sequence ID" value="KXA10066.1"/>
    <property type="molecule type" value="Genomic_DNA"/>
</dbReference>
<proteinExistence type="predicted"/>
<sequence>MPVSNIIIKLTNIFGELLDILLIMFVSFIKNYFDIASLFLRCFYTVFFIIINKIKTI</sequence>
<evidence type="ECO:0000313" key="2">
    <source>
        <dbReference type="EMBL" id="KXA10066.1"/>
    </source>
</evidence>
<evidence type="ECO:0000313" key="3">
    <source>
        <dbReference type="Proteomes" id="UP000070646"/>
    </source>
</evidence>
<keyword evidence="1" id="KW-1133">Transmembrane helix</keyword>
<dbReference type="Proteomes" id="UP000070646">
    <property type="component" value="Unassembled WGS sequence"/>
</dbReference>
<name>A0A133N187_CLOPF</name>